<dbReference type="EMBL" id="CAOF01000172">
    <property type="protein sequence ID" value="CCO49034.1"/>
    <property type="molecule type" value="Genomic_DNA"/>
</dbReference>
<feature type="domain" description="HTH gntR-type" evidence="4">
    <location>
        <begin position="17"/>
        <end position="85"/>
    </location>
</feature>
<dbReference type="RefSeq" id="WP_022613318.1">
    <property type="nucleotide sequence ID" value="NZ_LK391965.1"/>
</dbReference>
<dbReference type="Gene3D" id="1.10.10.10">
    <property type="entry name" value="Winged helix-like DNA-binding domain superfamily/Winged helix DNA-binding domain"/>
    <property type="match status" value="1"/>
</dbReference>
<dbReference type="GO" id="GO:0003677">
    <property type="term" value="F:DNA binding"/>
    <property type="evidence" value="ECO:0007669"/>
    <property type="project" value="UniProtKB-KW"/>
</dbReference>
<dbReference type="InterPro" id="IPR036390">
    <property type="entry name" value="WH_DNA-bd_sf"/>
</dbReference>
<dbReference type="PANTHER" id="PTHR43537:SF44">
    <property type="entry name" value="GNTR FAMILY REGULATORY PROTEIN"/>
    <property type="match status" value="1"/>
</dbReference>
<evidence type="ECO:0000256" key="3">
    <source>
        <dbReference type="ARBA" id="ARBA00023163"/>
    </source>
</evidence>
<reference evidence="5 6" key="1">
    <citation type="journal article" date="2013" name="ISME J.">
        <title>Comparative genomics of pathogenic lineages of Vibrio nigripulchritudo identifies virulence-associated traits.</title>
        <authorList>
            <person name="Goudenege D."/>
            <person name="Labreuche Y."/>
            <person name="Krin E."/>
            <person name="Ansquer D."/>
            <person name="Mangenot S."/>
            <person name="Calteau A."/>
            <person name="Medigue C."/>
            <person name="Mazel D."/>
            <person name="Polz M.F."/>
            <person name="Le Roux F."/>
        </authorList>
    </citation>
    <scope>NUCLEOTIDE SEQUENCE [LARGE SCALE GENOMIC DNA]</scope>
    <source>
        <strain evidence="5 6">SOn1</strain>
    </source>
</reference>
<organism evidence="5 6">
    <name type="scientific">Vibrio nigripulchritudo SOn1</name>
    <dbReference type="NCBI Taxonomy" id="1238450"/>
    <lineage>
        <taxon>Bacteria</taxon>
        <taxon>Pseudomonadati</taxon>
        <taxon>Pseudomonadota</taxon>
        <taxon>Gammaproteobacteria</taxon>
        <taxon>Vibrionales</taxon>
        <taxon>Vibrionaceae</taxon>
        <taxon>Vibrio</taxon>
    </lineage>
</organism>
<dbReference type="AlphaFoldDB" id="A0AAV2VWC1"/>
<dbReference type="GO" id="GO:0003700">
    <property type="term" value="F:DNA-binding transcription factor activity"/>
    <property type="evidence" value="ECO:0007669"/>
    <property type="project" value="InterPro"/>
</dbReference>
<name>A0AAV2VWC1_9VIBR</name>
<keyword evidence="2" id="KW-0238">DNA-binding</keyword>
<dbReference type="SMART" id="SM00345">
    <property type="entry name" value="HTH_GNTR"/>
    <property type="match status" value="1"/>
</dbReference>
<dbReference type="CDD" id="cd07377">
    <property type="entry name" value="WHTH_GntR"/>
    <property type="match status" value="1"/>
</dbReference>
<keyword evidence="3" id="KW-0804">Transcription</keyword>
<evidence type="ECO:0000313" key="6">
    <source>
        <dbReference type="Proteomes" id="UP000018211"/>
    </source>
</evidence>
<dbReference type="PRINTS" id="PR00035">
    <property type="entry name" value="HTHGNTR"/>
</dbReference>
<evidence type="ECO:0000256" key="1">
    <source>
        <dbReference type="ARBA" id="ARBA00023015"/>
    </source>
</evidence>
<dbReference type="SUPFAM" id="SSF46785">
    <property type="entry name" value="Winged helix' DNA-binding domain"/>
    <property type="match status" value="1"/>
</dbReference>
<dbReference type="Gene3D" id="1.20.120.530">
    <property type="entry name" value="GntR ligand-binding domain-like"/>
    <property type="match status" value="1"/>
</dbReference>
<dbReference type="InterPro" id="IPR000524">
    <property type="entry name" value="Tscrpt_reg_HTH_GntR"/>
</dbReference>
<accession>A0AAV2VWC1</accession>
<sequence>MNELSYYNLKQIAGLTPSLASQVAREIGRRIVSGLYKPGELLEEEGALAERYQVSRSSVRDAIKILVGKGLLEVRRGIGTKVRARNDWGLLDDDVLAWYQATPPTDEFLSQLMEVRVIFEPQAAYWAAQRATEEDLNNIKHAIEAMEKEMSSTEDFVFADAQFHRSILRATHNEFLGALEGIIFSALLSSIRLTNTDPRENESSIPFHREVYELIAKGDGEQAKNRMLNLLVDASDRLKDRLEANTK</sequence>
<dbReference type="Pfam" id="PF07729">
    <property type="entry name" value="FCD"/>
    <property type="match status" value="1"/>
</dbReference>
<keyword evidence="1" id="KW-0805">Transcription regulation</keyword>
<dbReference type="SMART" id="SM00895">
    <property type="entry name" value="FCD"/>
    <property type="match status" value="1"/>
</dbReference>
<dbReference type="InterPro" id="IPR036388">
    <property type="entry name" value="WH-like_DNA-bd_sf"/>
</dbReference>
<dbReference type="InterPro" id="IPR008920">
    <property type="entry name" value="TF_FadR/GntR_C"/>
</dbReference>
<comment type="caution">
    <text evidence="5">The sequence shown here is derived from an EMBL/GenBank/DDBJ whole genome shotgun (WGS) entry which is preliminary data.</text>
</comment>
<evidence type="ECO:0000259" key="4">
    <source>
        <dbReference type="PROSITE" id="PS50949"/>
    </source>
</evidence>
<dbReference type="SUPFAM" id="SSF48008">
    <property type="entry name" value="GntR ligand-binding domain-like"/>
    <property type="match status" value="1"/>
</dbReference>
<dbReference type="InterPro" id="IPR011711">
    <property type="entry name" value="GntR_C"/>
</dbReference>
<evidence type="ECO:0000313" key="5">
    <source>
        <dbReference type="EMBL" id="CCO49034.1"/>
    </source>
</evidence>
<protein>
    <submittedName>
        <fullName evidence="5">Transcriptional regulator, GntR family</fullName>
    </submittedName>
</protein>
<dbReference type="Pfam" id="PF00392">
    <property type="entry name" value="GntR"/>
    <property type="match status" value="1"/>
</dbReference>
<dbReference type="PANTHER" id="PTHR43537">
    <property type="entry name" value="TRANSCRIPTIONAL REGULATOR, GNTR FAMILY"/>
    <property type="match status" value="1"/>
</dbReference>
<proteinExistence type="predicted"/>
<dbReference type="PROSITE" id="PS50949">
    <property type="entry name" value="HTH_GNTR"/>
    <property type="match status" value="1"/>
</dbReference>
<evidence type="ECO:0000256" key="2">
    <source>
        <dbReference type="ARBA" id="ARBA00023125"/>
    </source>
</evidence>
<gene>
    <name evidence="5" type="ORF">VIBNISOn1_770055</name>
</gene>
<dbReference type="Proteomes" id="UP000018211">
    <property type="component" value="Unassembled WGS sequence"/>
</dbReference>